<dbReference type="Proteomes" id="UP000244855">
    <property type="component" value="Unassembled WGS sequence"/>
</dbReference>
<organism evidence="2 3">
    <name type="scientific">Periconia macrospinosa</name>
    <dbReference type="NCBI Taxonomy" id="97972"/>
    <lineage>
        <taxon>Eukaryota</taxon>
        <taxon>Fungi</taxon>
        <taxon>Dikarya</taxon>
        <taxon>Ascomycota</taxon>
        <taxon>Pezizomycotina</taxon>
        <taxon>Dothideomycetes</taxon>
        <taxon>Pleosporomycetidae</taxon>
        <taxon>Pleosporales</taxon>
        <taxon>Massarineae</taxon>
        <taxon>Periconiaceae</taxon>
        <taxon>Periconia</taxon>
    </lineage>
</organism>
<evidence type="ECO:0000313" key="3">
    <source>
        <dbReference type="Proteomes" id="UP000244855"/>
    </source>
</evidence>
<accession>A0A2V1DAY0</accession>
<keyword evidence="1" id="KW-0472">Membrane</keyword>
<keyword evidence="1" id="KW-0812">Transmembrane</keyword>
<keyword evidence="3" id="KW-1185">Reference proteome</keyword>
<protein>
    <submittedName>
        <fullName evidence="2">Uncharacterized protein</fullName>
    </submittedName>
</protein>
<dbReference type="AlphaFoldDB" id="A0A2V1DAY0"/>
<evidence type="ECO:0000256" key="1">
    <source>
        <dbReference type="SAM" id="Phobius"/>
    </source>
</evidence>
<proteinExistence type="predicted"/>
<keyword evidence="1" id="KW-1133">Transmembrane helix</keyword>
<gene>
    <name evidence="2" type="ORF">DM02DRAFT_193973</name>
</gene>
<sequence>MSMPFPQRQFPIPRPYHGHARCIFIFHINTKQQDTASTPKIIVPLHLHLLIPTHIPTYVSLDSKFLLLMPQIGERKGIVLKGKKRISHRGKYLGWLTLETEVFLGMIKGGIYFFYGDVGM</sequence>
<name>A0A2V1DAY0_9PLEO</name>
<dbReference type="EMBL" id="KZ805539">
    <property type="protein sequence ID" value="PVH94339.1"/>
    <property type="molecule type" value="Genomic_DNA"/>
</dbReference>
<reference evidence="2 3" key="1">
    <citation type="journal article" date="2018" name="Sci. Rep.">
        <title>Comparative genomics provides insights into the lifestyle and reveals functional heterogeneity of dark septate endophytic fungi.</title>
        <authorList>
            <person name="Knapp D.G."/>
            <person name="Nemeth J.B."/>
            <person name="Barry K."/>
            <person name="Hainaut M."/>
            <person name="Henrissat B."/>
            <person name="Johnson J."/>
            <person name="Kuo A."/>
            <person name="Lim J.H.P."/>
            <person name="Lipzen A."/>
            <person name="Nolan M."/>
            <person name="Ohm R.A."/>
            <person name="Tamas L."/>
            <person name="Grigoriev I.V."/>
            <person name="Spatafora J.W."/>
            <person name="Nagy L.G."/>
            <person name="Kovacs G.M."/>
        </authorList>
    </citation>
    <scope>NUCLEOTIDE SEQUENCE [LARGE SCALE GENOMIC DNA]</scope>
    <source>
        <strain evidence="2 3">DSE2036</strain>
    </source>
</reference>
<evidence type="ECO:0000313" key="2">
    <source>
        <dbReference type="EMBL" id="PVH94339.1"/>
    </source>
</evidence>
<feature type="transmembrane region" description="Helical" evidence="1">
    <location>
        <begin position="92"/>
        <end position="115"/>
    </location>
</feature>